<comment type="cofactor">
    <cofactor evidence="1">
        <name>pyridoxal 5'-phosphate</name>
        <dbReference type="ChEBI" id="CHEBI:597326"/>
    </cofactor>
</comment>
<dbReference type="GO" id="GO:0004069">
    <property type="term" value="F:L-aspartate:2-oxoglutarate aminotransferase activity"/>
    <property type="evidence" value="ECO:0007669"/>
    <property type="project" value="UniProtKB-EC"/>
</dbReference>
<keyword evidence="10" id="KW-1185">Reference proteome</keyword>
<gene>
    <name evidence="9" type="primary">aspC_1</name>
    <name evidence="9" type="ORF">TG4357_00231</name>
</gene>
<reference evidence="9 10" key="1">
    <citation type="submission" date="2015-09" db="EMBL/GenBank/DDBJ databases">
        <authorList>
            <consortium name="Swine Surveillance"/>
        </authorList>
    </citation>
    <scope>NUCLEOTIDE SEQUENCE [LARGE SCALE GENOMIC DNA]</scope>
    <source>
        <strain evidence="9 10">CECT 4357</strain>
    </source>
</reference>
<evidence type="ECO:0000259" key="8">
    <source>
        <dbReference type="Pfam" id="PF00155"/>
    </source>
</evidence>
<keyword evidence="5 9" id="KW-0808">Transferase</keyword>
<dbReference type="CDD" id="cd00609">
    <property type="entry name" value="AAT_like"/>
    <property type="match status" value="1"/>
</dbReference>
<keyword evidence="6" id="KW-0663">Pyridoxal phosphate</keyword>
<dbReference type="GO" id="GO:0006520">
    <property type="term" value="P:amino acid metabolic process"/>
    <property type="evidence" value="ECO:0007669"/>
    <property type="project" value="InterPro"/>
</dbReference>
<evidence type="ECO:0000256" key="7">
    <source>
        <dbReference type="ARBA" id="ARBA00049185"/>
    </source>
</evidence>
<dbReference type="SUPFAM" id="SSF53383">
    <property type="entry name" value="PLP-dependent transferases"/>
    <property type="match status" value="1"/>
</dbReference>
<evidence type="ECO:0000256" key="2">
    <source>
        <dbReference type="ARBA" id="ARBA00007441"/>
    </source>
</evidence>
<dbReference type="PANTHER" id="PTHR46383">
    <property type="entry name" value="ASPARTATE AMINOTRANSFERASE"/>
    <property type="match status" value="1"/>
</dbReference>
<dbReference type="InterPro" id="IPR015424">
    <property type="entry name" value="PyrdxlP-dep_Trfase"/>
</dbReference>
<dbReference type="GO" id="GO:0030170">
    <property type="term" value="F:pyridoxal phosphate binding"/>
    <property type="evidence" value="ECO:0007669"/>
    <property type="project" value="InterPro"/>
</dbReference>
<evidence type="ECO:0000256" key="1">
    <source>
        <dbReference type="ARBA" id="ARBA00001933"/>
    </source>
</evidence>
<evidence type="ECO:0000313" key="9">
    <source>
        <dbReference type="EMBL" id="CUH62658.1"/>
    </source>
</evidence>
<evidence type="ECO:0000256" key="5">
    <source>
        <dbReference type="ARBA" id="ARBA00022679"/>
    </source>
</evidence>
<proteinExistence type="inferred from homology"/>
<dbReference type="AlphaFoldDB" id="A0A0N7LU68"/>
<evidence type="ECO:0000256" key="6">
    <source>
        <dbReference type="ARBA" id="ARBA00022898"/>
    </source>
</evidence>
<dbReference type="STRING" id="53501.SAMN04488043_103131"/>
<comment type="similarity">
    <text evidence="2">Belongs to the class-I pyridoxal-phosphate-dependent aminotransferase family.</text>
</comment>
<protein>
    <recommendedName>
        <fullName evidence="3">aspartate transaminase</fullName>
        <ecNumber evidence="3">2.6.1.1</ecNumber>
    </recommendedName>
</protein>
<evidence type="ECO:0000256" key="4">
    <source>
        <dbReference type="ARBA" id="ARBA00022576"/>
    </source>
</evidence>
<name>A0A0N7LU68_THAGE</name>
<dbReference type="NCBIfam" id="NF005732">
    <property type="entry name" value="PRK07550.1"/>
    <property type="match status" value="1"/>
</dbReference>
<dbReference type="EMBL" id="CYSA01000003">
    <property type="protein sequence ID" value="CUH62658.1"/>
    <property type="molecule type" value="Genomic_DNA"/>
</dbReference>
<dbReference type="EC" id="2.6.1.1" evidence="3"/>
<dbReference type="InterPro" id="IPR050596">
    <property type="entry name" value="AspAT/PAT-like"/>
</dbReference>
<dbReference type="Pfam" id="PF00155">
    <property type="entry name" value="Aminotran_1_2"/>
    <property type="match status" value="1"/>
</dbReference>
<dbReference type="PANTHER" id="PTHR46383:SF1">
    <property type="entry name" value="ASPARTATE AMINOTRANSFERASE"/>
    <property type="match status" value="1"/>
</dbReference>
<dbReference type="InterPro" id="IPR004839">
    <property type="entry name" value="Aminotransferase_I/II_large"/>
</dbReference>
<dbReference type="Gene3D" id="3.40.640.10">
    <property type="entry name" value="Type I PLP-dependent aspartate aminotransferase-like (Major domain)"/>
    <property type="match status" value="1"/>
</dbReference>
<evidence type="ECO:0000256" key="3">
    <source>
        <dbReference type="ARBA" id="ARBA00012753"/>
    </source>
</evidence>
<organism evidence="9 10">
    <name type="scientific">Thalassovita gelatinovora</name>
    <name type="common">Thalassobius gelatinovorus</name>
    <dbReference type="NCBI Taxonomy" id="53501"/>
    <lineage>
        <taxon>Bacteria</taxon>
        <taxon>Pseudomonadati</taxon>
        <taxon>Pseudomonadota</taxon>
        <taxon>Alphaproteobacteria</taxon>
        <taxon>Rhodobacterales</taxon>
        <taxon>Roseobacteraceae</taxon>
        <taxon>Thalassovita</taxon>
    </lineage>
</organism>
<dbReference type="InterPro" id="IPR015421">
    <property type="entry name" value="PyrdxlP-dep_Trfase_major"/>
</dbReference>
<sequence>MITCRPILPLRSQWLVIKPSAVVHIPLVPVTSEVILAASHTGKDPNMIRTTQTFPSPVMESRRWIEGVTFPPDRPLINVSQAAPVDLPPEPLRQAIADAAMNLPQAHLYGPVLGLPELRQEVADQFATGYGGDIGAQNVCITSGCNQAFCAAIMTLTGEGDEVILPTPWYFNHKMWLDMTGVRATPLPTGAGLLPDPDLAEAMITDRTRAIVLVTPNNPGGVEYPAELIAAFRDVARKAGIALIVDETYRDFHSQSGPAHDLFTDPDWDDTLIQLYSFSKAYRLTGHRVGAMVAAPARLAEVEKFLDTVTICPNQLGQQAALWGMRNLGQWLAGERAEILDRRAAIEDGFPALADQGWKLLGAGAYFAYVEHPFKRGSDQLAQEMVEAIGVLALPGTMFMPTDDPAGLRQLRIAFANIDRAGIGHLFERLGGLRSALVPNRVSA</sequence>
<comment type="catalytic activity">
    <reaction evidence="7">
        <text>L-aspartate + 2-oxoglutarate = oxaloacetate + L-glutamate</text>
        <dbReference type="Rhea" id="RHEA:21824"/>
        <dbReference type="ChEBI" id="CHEBI:16452"/>
        <dbReference type="ChEBI" id="CHEBI:16810"/>
        <dbReference type="ChEBI" id="CHEBI:29985"/>
        <dbReference type="ChEBI" id="CHEBI:29991"/>
        <dbReference type="EC" id="2.6.1.1"/>
    </reaction>
</comment>
<dbReference type="Proteomes" id="UP000051587">
    <property type="component" value="Unassembled WGS sequence"/>
</dbReference>
<keyword evidence="4 9" id="KW-0032">Aminotransferase</keyword>
<feature type="domain" description="Aminotransferase class I/classII large" evidence="8">
    <location>
        <begin position="76"/>
        <end position="430"/>
    </location>
</feature>
<accession>A0A0N7LU68</accession>
<evidence type="ECO:0000313" key="10">
    <source>
        <dbReference type="Proteomes" id="UP000051587"/>
    </source>
</evidence>